<dbReference type="OrthoDB" id="10554646at2759"/>
<name>A0A9E7IC72_9LILI</name>
<reference evidence="1" key="1">
    <citation type="submission" date="2022-05" db="EMBL/GenBank/DDBJ databases">
        <title>The Musa troglodytarum L. genome provides insights into the mechanism of non-climacteric behaviour and enrichment of carotenoids.</title>
        <authorList>
            <person name="Wang J."/>
        </authorList>
    </citation>
    <scope>NUCLEOTIDE SEQUENCE</scope>
    <source>
        <tissue evidence="1">Leaf</tissue>
    </source>
</reference>
<dbReference type="EMBL" id="CP097511">
    <property type="protein sequence ID" value="URE45744.1"/>
    <property type="molecule type" value="Genomic_DNA"/>
</dbReference>
<accession>A0A9E7IC72</accession>
<evidence type="ECO:0000313" key="2">
    <source>
        <dbReference type="Proteomes" id="UP001055439"/>
    </source>
</evidence>
<proteinExistence type="predicted"/>
<dbReference type="AlphaFoldDB" id="A0A9E7IC72"/>
<protein>
    <submittedName>
        <fullName evidence="1">Uncharacterized protein</fullName>
    </submittedName>
</protein>
<gene>
    <name evidence="1" type="ORF">MUK42_24948</name>
</gene>
<dbReference type="Proteomes" id="UP001055439">
    <property type="component" value="Chromosome 9"/>
</dbReference>
<organism evidence="1 2">
    <name type="scientific">Musa troglodytarum</name>
    <name type="common">fe'i banana</name>
    <dbReference type="NCBI Taxonomy" id="320322"/>
    <lineage>
        <taxon>Eukaryota</taxon>
        <taxon>Viridiplantae</taxon>
        <taxon>Streptophyta</taxon>
        <taxon>Embryophyta</taxon>
        <taxon>Tracheophyta</taxon>
        <taxon>Spermatophyta</taxon>
        <taxon>Magnoliopsida</taxon>
        <taxon>Liliopsida</taxon>
        <taxon>Zingiberales</taxon>
        <taxon>Musaceae</taxon>
        <taxon>Musa</taxon>
    </lineage>
</organism>
<keyword evidence="2" id="KW-1185">Reference proteome</keyword>
<evidence type="ECO:0000313" key="1">
    <source>
        <dbReference type="EMBL" id="URE45744.1"/>
    </source>
</evidence>
<sequence length="127" mass="14371">MTWLRRCRRRLQTPSPGSPDRRNLDRLKSKSKGVLDMLDDRQNRIISVLQIKLGSACCDEIMKGVPQEFHGAKVFGALAIAKMLCVPSKVSWLLHMNVLLMRSLNSLVLSYEGSFMELLIFGAISCY</sequence>